<accession>A0A238ZXM5</accession>
<dbReference type="EMBL" id="FZNS01000010">
    <property type="protein sequence ID" value="SNR88070.1"/>
    <property type="molecule type" value="Genomic_DNA"/>
</dbReference>
<evidence type="ECO:0000313" key="1">
    <source>
        <dbReference type="EMBL" id="SNR88070.1"/>
    </source>
</evidence>
<name>A0A238ZXM5_9BACT</name>
<sequence length="102" mass="11633">MNKNRLFSLKMRFFLCILGVTHGIHPANSVAYKRRNPEGWGASRVSRSGCSHTLTSSDKMEKERAETDFKFTLKLRIPQELVKWLLGFLVGGSAVALLEHWK</sequence>
<protein>
    <submittedName>
        <fullName evidence="1">Uncharacterized protein</fullName>
    </submittedName>
</protein>
<organism evidence="1 2">
    <name type="scientific">Hymenobacter mucosus</name>
    <dbReference type="NCBI Taxonomy" id="1411120"/>
    <lineage>
        <taxon>Bacteria</taxon>
        <taxon>Pseudomonadati</taxon>
        <taxon>Bacteroidota</taxon>
        <taxon>Cytophagia</taxon>
        <taxon>Cytophagales</taxon>
        <taxon>Hymenobacteraceae</taxon>
        <taxon>Hymenobacter</taxon>
    </lineage>
</organism>
<gene>
    <name evidence="1" type="ORF">SAMN06269173_11056</name>
</gene>
<proteinExistence type="predicted"/>
<reference evidence="2" key="1">
    <citation type="submission" date="2017-06" db="EMBL/GenBank/DDBJ databases">
        <authorList>
            <person name="Varghese N."/>
            <person name="Submissions S."/>
        </authorList>
    </citation>
    <scope>NUCLEOTIDE SEQUENCE [LARGE SCALE GENOMIC DNA]</scope>
    <source>
        <strain evidence="2">DSM 28041</strain>
    </source>
</reference>
<keyword evidence="2" id="KW-1185">Reference proteome</keyword>
<dbReference type="AlphaFoldDB" id="A0A238ZXM5"/>
<evidence type="ECO:0000313" key="2">
    <source>
        <dbReference type="Proteomes" id="UP000198310"/>
    </source>
</evidence>
<dbReference type="Proteomes" id="UP000198310">
    <property type="component" value="Unassembled WGS sequence"/>
</dbReference>